<accession>A0A0D0E0R7</accession>
<feature type="non-terminal residue" evidence="1">
    <location>
        <position position="61"/>
    </location>
</feature>
<dbReference type="InParanoid" id="A0A0D0E0R7"/>
<dbReference type="EMBL" id="KN824953">
    <property type="protein sequence ID" value="KIK97086.1"/>
    <property type="molecule type" value="Genomic_DNA"/>
</dbReference>
<evidence type="ECO:0000313" key="1">
    <source>
        <dbReference type="EMBL" id="KIK97086.1"/>
    </source>
</evidence>
<gene>
    <name evidence="1" type="ORF">PAXRUDRAFT_825300</name>
</gene>
<proteinExistence type="predicted"/>
<protein>
    <submittedName>
        <fullName evidence="1">Uncharacterized protein</fullName>
    </submittedName>
</protein>
<name>A0A0D0E0R7_9AGAM</name>
<sequence>MAAPDEDIAGIGGKTRFSCDGSIEDSEFLLGDAPRYGSGNVELAKDSLQLLECEYVLECAV</sequence>
<reference evidence="1 2" key="1">
    <citation type="submission" date="2014-04" db="EMBL/GenBank/DDBJ databases">
        <authorList>
            <consortium name="DOE Joint Genome Institute"/>
            <person name="Kuo A."/>
            <person name="Kohler A."/>
            <person name="Jargeat P."/>
            <person name="Nagy L.G."/>
            <person name="Floudas D."/>
            <person name="Copeland A."/>
            <person name="Barry K.W."/>
            <person name="Cichocki N."/>
            <person name="Veneault-Fourrey C."/>
            <person name="LaButti K."/>
            <person name="Lindquist E.A."/>
            <person name="Lipzen A."/>
            <person name="Lundell T."/>
            <person name="Morin E."/>
            <person name="Murat C."/>
            <person name="Sun H."/>
            <person name="Tunlid A."/>
            <person name="Henrissat B."/>
            <person name="Grigoriev I.V."/>
            <person name="Hibbett D.S."/>
            <person name="Martin F."/>
            <person name="Nordberg H.P."/>
            <person name="Cantor M.N."/>
            <person name="Hua S.X."/>
        </authorList>
    </citation>
    <scope>NUCLEOTIDE SEQUENCE [LARGE SCALE GENOMIC DNA]</scope>
    <source>
        <strain evidence="1 2">Ve08.2h10</strain>
    </source>
</reference>
<evidence type="ECO:0000313" key="2">
    <source>
        <dbReference type="Proteomes" id="UP000054538"/>
    </source>
</evidence>
<keyword evidence="2" id="KW-1185">Reference proteome</keyword>
<dbReference type="AlphaFoldDB" id="A0A0D0E0R7"/>
<reference evidence="2" key="2">
    <citation type="submission" date="2015-01" db="EMBL/GenBank/DDBJ databases">
        <title>Evolutionary Origins and Diversification of the Mycorrhizal Mutualists.</title>
        <authorList>
            <consortium name="DOE Joint Genome Institute"/>
            <consortium name="Mycorrhizal Genomics Consortium"/>
            <person name="Kohler A."/>
            <person name="Kuo A."/>
            <person name="Nagy L.G."/>
            <person name="Floudas D."/>
            <person name="Copeland A."/>
            <person name="Barry K.W."/>
            <person name="Cichocki N."/>
            <person name="Veneault-Fourrey C."/>
            <person name="LaButti K."/>
            <person name="Lindquist E.A."/>
            <person name="Lipzen A."/>
            <person name="Lundell T."/>
            <person name="Morin E."/>
            <person name="Murat C."/>
            <person name="Riley R."/>
            <person name="Ohm R."/>
            <person name="Sun H."/>
            <person name="Tunlid A."/>
            <person name="Henrissat B."/>
            <person name="Grigoriev I.V."/>
            <person name="Hibbett D.S."/>
            <person name="Martin F."/>
        </authorList>
    </citation>
    <scope>NUCLEOTIDE SEQUENCE [LARGE SCALE GENOMIC DNA]</scope>
    <source>
        <strain evidence="2">Ve08.2h10</strain>
    </source>
</reference>
<dbReference type="HOGENOM" id="CLU_2929046_0_0_1"/>
<dbReference type="Proteomes" id="UP000054538">
    <property type="component" value="Unassembled WGS sequence"/>
</dbReference>
<organism evidence="1 2">
    <name type="scientific">Paxillus rubicundulus Ve08.2h10</name>
    <dbReference type="NCBI Taxonomy" id="930991"/>
    <lineage>
        <taxon>Eukaryota</taxon>
        <taxon>Fungi</taxon>
        <taxon>Dikarya</taxon>
        <taxon>Basidiomycota</taxon>
        <taxon>Agaricomycotina</taxon>
        <taxon>Agaricomycetes</taxon>
        <taxon>Agaricomycetidae</taxon>
        <taxon>Boletales</taxon>
        <taxon>Paxilineae</taxon>
        <taxon>Paxillaceae</taxon>
        <taxon>Paxillus</taxon>
    </lineage>
</organism>